<feature type="compositionally biased region" description="Pro residues" evidence="1">
    <location>
        <begin position="122"/>
        <end position="132"/>
    </location>
</feature>
<dbReference type="AlphaFoldDB" id="A0A6A5SF20"/>
<dbReference type="Proteomes" id="UP000800038">
    <property type="component" value="Unassembled WGS sequence"/>
</dbReference>
<feature type="region of interest" description="Disordered" evidence="1">
    <location>
        <begin position="96"/>
        <end position="143"/>
    </location>
</feature>
<dbReference type="PANTHER" id="PTHR42070">
    <property type="entry name" value="FILAMENT ASSOCIATED PROTEIN, PUTATIVE (AFU_ORTHOLOGUE AFUA_8G06630)-RELATED"/>
    <property type="match status" value="1"/>
</dbReference>
<accession>A0A6A5SF20</accession>
<sequence length="280" mass="31212">MLKKGNDTPSSVRIRENQRRSRNQRKELIKDLQNRVKEYELKGIVATQDMQQAARRVAVENKRLRSLLASHGVAQEEVESYLQSFDEAAASSHYEGIVNGTPAPRQPGPADRITDPMRYAPQPQPQPQPSAPFPHARQPPIGSLQHITHDKEGVEVTAQRSYELGLYTEPGKPAFTRGADDRNGCPDDNAMHDSNAHALPTEEEDTECPNTSSCFCPPATTTRNRPMDNGLLISCEVAATIIAEMRGDEDRHQIRASLGCQGQEECNVKNFVVMELMDER</sequence>
<proteinExistence type="predicted"/>
<protein>
    <recommendedName>
        <fullName evidence="4">BZIP domain-containing protein</fullName>
    </recommendedName>
</protein>
<feature type="region of interest" description="Disordered" evidence="1">
    <location>
        <begin position="167"/>
        <end position="211"/>
    </location>
</feature>
<evidence type="ECO:0000313" key="2">
    <source>
        <dbReference type="EMBL" id="KAF1938244.1"/>
    </source>
</evidence>
<feature type="compositionally biased region" description="Basic and acidic residues" evidence="1">
    <location>
        <begin position="13"/>
        <end position="28"/>
    </location>
</feature>
<evidence type="ECO:0008006" key="4">
    <source>
        <dbReference type="Google" id="ProtNLM"/>
    </source>
</evidence>
<reference evidence="2" key="1">
    <citation type="journal article" date="2020" name="Stud. Mycol.">
        <title>101 Dothideomycetes genomes: a test case for predicting lifestyles and emergence of pathogens.</title>
        <authorList>
            <person name="Haridas S."/>
            <person name="Albert R."/>
            <person name="Binder M."/>
            <person name="Bloem J."/>
            <person name="Labutti K."/>
            <person name="Salamov A."/>
            <person name="Andreopoulos B."/>
            <person name="Baker S."/>
            <person name="Barry K."/>
            <person name="Bills G."/>
            <person name="Bluhm B."/>
            <person name="Cannon C."/>
            <person name="Castanera R."/>
            <person name="Culley D."/>
            <person name="Daum C."/>
            <person name="Ezra D."/>
            <person name="Gonzalez J."/>
            <person name="Henrissat B."/>
            <person name="Kuo A."/>
            <person name="Liang C."/>
            <person name="Lipzen A."/>
            <person name="Lutzoni F."/>
            <person name="Magnuson J."/>
            <person name="Mondo S."/>
            <person name="Nolan M."/>
            <person name="Ohm R."/>
            <person name="Pangilinan J."/>
            <person name="Park H.-J."/>
            <person name="Ramirez L."/>
            <person name="Alfaro M."/>
            <person name="Sun H."/>
            <person name="Tritt A."/>
            <person name="Yoshinaga Y."/>
            <person name="Zwiers L.-H."/>
            <person name="Turgeon B."/>
            <person name="Goodwin S."/>
            <person name="Spatafora J."/>
            <person name="Crous P."/>
            <person name="Grigoriev I."/>
        </authorList>
    </citation>
    <scope>NUCLEOTIDE SEQUENCE</scope>
    <source>
        <strain evidence="2">CBS 161.51</strain>
    </source>
</reference>
<dbReference type="EMBL" id="ML976110">
    <property type="protein sequence ID" value="KAF1938244.1"/>
    <property type="molecule type" value="Genomic_DNA"/>
</dbReference>
<feature type="compositionally biased region" description="Basic and acidic residues" evidence="1">
    <location>
        <begin position="178"/>
        <end position="195"/>
    </location>
</feature>
<feature type="region of interest" description="Disordered" evidence="1">
    <location>
        <begin position="1"/>
        <end position="28"/>
    </location>
</feature>
<keyword evidence="3" id="KW-1185">Reference proteome</keyword>
<dbReference type="PANTHER" id="PTHR42070:SF1">
    <property type="entry name" value="FILAMENT ASSOCIATED PROTEIN, PUTATIVE (AFU_ORTHOLOGUE AFUA_8G06630)-RELATED"/>
    <property type="match status" value="1"/>
</dbReference>
<dbReference type="CDD" id="cd14688">
    <property type="entry name" value="bZIP_YAP"/>
    <property type="match status" value="1"/>
</dbReference>
<evidence type="ECO:0000313" key="3">
    <source>
        <dbReference type="Proteomes" id="UP000800038"/>
    </source>
</evidence>
<evidence type="ECO:0000256" key="1">
    <source>
        <dbReference type="SAM" id="MobiDB-lite"/>
    </source>
</evidence>
<name>A0A6A5SF20_9PLEO</name>
<gene>
    <name evidence="2" type="ORF">EJ02DRAFT_425862</name>
</gene>
<dbReference type="OrthoDB" id="4505928at2759"/>
<organism evidence="2 3">
    <name type="scientific">Clathrospora elynae</name>
    <dbReference type="NCBI Taxonomy" id="706981"/>
    <lineage>
        <taxon>Eukaryota</taxon>
        <taxon>Fungi</taxon>
        <taxon>Dikarya</taxon>
        <taxon>Ascomycota</taxon>
        <taxon>Pezizomycotina</taxon>
        <taxon>Dothideomycetes</taxon>
        <taxon>Pleosporomycetidae</taxon>
        <taxon>Pleosporales</taxon>
        <taxon>Diademaceae</taxon>
        <taxon>Clathrospora</taxon>
    </lineage>
</organism>